<sequence>MELLAEASSDPPNAEAVKLLRGLQAMHNLGICHGDPWNDPLMVAVDGSGWRLIDLSSSDEDATEAQCALEMAQFEALLGVKLPDRTQQAQNPATTQP</sequence>
<dbReference type="AlphaFoldDB" id="A0AAW1Q320"/>
<dbReference type="Proteomes" id="UP001465755">
    <property type="component" value="Unassembled WGS sequence"/>
</dbReference>
<accession>A0AAW1Q320</accession>
<dbReference type="InterPro" id="IPR011009">
    <property type="entry name" value="Kinase-like_dom_sf"/>
</dbReference>
<evidence type="ECO:0008006" key="3">
    <source>
        <dbReference type="Google" id="ProtNLM"/>
    </source>
</evidence>
<evidence type="ECO:0000313" key="2">
    <source>
        <dbReference type="Proteomes" id="UP001465755"/>
    </source>
</evidence>
<name>A0AAW1Q320_9CHLO</name>
<dbReference type="EMBL" id="JALJOQ010000001">
    <property type="protein sequence ID" value="KAK9815176.1"/>
    <property type="molecule type" value="Genomic_DNA"/>
</dbReference>
<keyword evidence="2" id="KW-1185">Reference proteome</keyword>
<comment type="caution">
    <text evidence="1">The sequence shown here is derived from an EMBL/GenBank/DDBJ whole genome shotgun (WGS) entry which is preliminary data.</text>
</comment>
<proteinExistence type="predicted"/>
<dbReference type="SUPFAM" id="SSF56112">
    <property type="entry name" value="Protein kinase-like (PK-like)"/>
    <property type="match status" value="1"/>
</dbReference>
<protein>
    <recommendedName>
        <fullName evidence="3">Aminoglycoside phosphotransferase domain-containing protein</fullName>
    </recommendedName>
</protein>
<evidence type="ECO:0000313" key="1">
    <source>
        <dbReference type="EMBL" id="KAK9815176.1"/>
    </source>
</evidence>
<gene>
    <name evidence="1" type="ORF">WJX73_009808</name>
</gene>
<organism evidence="1 2">
    <name type="scientific">Symbiochloris irregularis</name>
    <dbReference type="NCBI Taxonomy" id="706552"/>
    <lineage>
        <taxon>Eukaryota</taxon>
        <taxon>Viridiplantae</taxon>
        <taxon>Chlorophyta</taxon>
        <taxon>core chlorophytes</taxon>
        <taxon>Trebouxiophyceae</taxon>
        <taxon>Trebouxiales</taxon>
        <taxon>Trebouxiaceae</taxon>
        <taxon>Symbiochloris</taxon>
    </lineage>
</organism>
<reference evidence="1 2" key="1">
    <citation type="journal article" date="2024" name="Nat. Commun.">
        <title>Phylogenomics reveals the evolutionary origins of lichenization in chlorophyte algae.</title>
        <authorList>
            <person name="Puginier C."/>
            <person name="Libourel C."/>
            <person name="Otte J."/>
            <person name="Skaloud P."/>
            <person name="Haon M."/>
            <person name="Grisel S."/>
            <person name="Petersen M."/>
            <person name="Berrin J.G."/>
            <person name="Delaux P.M."/>
            <person name="Dal Grande F."/>
            <person name="Keller J."/>
        </authorList>
    </citation>
    <scope>NUCLEOTIDE SEQUENCE [LARGE SCALE GENOMIC DNA]</scope>
    <source>
        <strain evidence="1 2">SAG 2036</strain>
    </source>
</reference>